<dbReference type="PROSITE" id="PS51118">
    <property type="entry name" value="HTH_HXLR"/>
    <property type="match status" value="1"/>
</dbReference>
<dbReference type="RefSeq" id="WP_091803182.1">
    <property type="nucleotide sequence ID" value="NZ_CP016353.1"/>
</dbReference>
<dbReference type="EMBL" id="FMZE01000004">
    <property type="protein sequence ID" value="SDC87731.1"/>
    <property type="molecule type" value="Genomic_DNA"/>
</dbReference>
<sequence length="219" mass="23837">MSGKRHYGDACGVARALDVLGERWTLLIVRELLLGPKRFTDLRAGLPNASQNVLSHRLRELTENGIVVHRRLGPPARVAGYELTERGRELEPVLFALAGWGSRVPLDEATELSADALMLALRTTFSPRDAQAMTCELRVDGDRFVADVAEGELTISRLPVSMTASPDVVIDTDVATLRSLAFGGRRLGGALRRRTVSLEGERAMAESFLACFQRPAAAS</sequence>
<evidence type="ECO:0000313" key="2">
    <source>
        <dbReference type="Proteomes" id="UP000199494"/>
    </source>
</evidence>
<organism evidence="1 2">
    <name type="scientific">Prauserella marina</name>
    <dbReference type="NCBI Taxonomy" id="530584"/>
    <lineage>
        <taxon>Bacteria</taxon>
        <taxon>Bacillati</taxon>
        <taxon>Actinomycetota</taxon>
        <taxon>Actinomycetes</taxon>
        <taxon>Pseudonocardiales</taxon>
        <taxon>Pseudonocardiaceae</taxon>
        <taxon>Prauserella</taxon>
    </lineage>
</organism>
<dbReference type="InterPro" id="IPR036388">
    <property type="entry name" value="WH-like_DNA-bd_sf"/>
</dbReference>
<dbReference type="InterPro" id="IPR036390">
    <property type="entry name" value="WH_DNA-bd_sf"/>
</dbReference>
<keyword evidence="1" id="KW-0238">DNA-binding</keyword>
<dbReference type="InterPro" id="IPR002577">
    <property type="entry name" value="HTH_HxlR"/>
</dbReference>
<reference evidence="1 2" key="1">
    <citation type="submission" date="2016-10" db="EMBL/GenBank/DDBJ databases">
        <authorList>
            <person name="de Groot N.N."/>
        </authorList>
    </citation>
    <scope>NUCLEOTIDE SEQUENCE [LARGE SCALE GENOMIC DNA]</scope>
    <source>
        <strain evidence="1 2">CGMCC 4.5506</strain>
    </source>
</reference>
<dbReference type="OrthoDB" id="9792527at2"/>
<dbReference type="AlphaFoldDB" id="A0A222VWS8"/>
<dbReference type="PANTHER" id="PTHR33204">
    <property type="entry name" value="TRANSCRIPTIONAL REGULATOR, MARR FAMILY"/>
    <property type="match status" value="1"/>
</dbReference>
<evidence type="ECO:0000313" key="1">
    <source>
        <dbReference type="EMBL" id="SDC87731.1"/>
    </source>
</evidence>
<accession>A0A222VWS8</accession>
<dbReference type="PANTHER" id="PTHR33204:SF18">
    <property type="entry name" value="TRANSCRIPTIONAL REGULATORY PROTEIN"/>
    <property type="match status" value="1"/>
</dbReference>
<dbReference type="CDD" id="cd00090">
    <property type="entry name" value="HTH_ARSR"/>
    <property type="match status" value="1"/>
</dbReference>
<dbReference type="Pfam" id="PF01638">
    <property type="entry name" value="HxlR"/>
    <property type="match status" value="1"/>
</dbReference>
<dbReference type="Gene3D" id="3.30.1050.10">
    <property type="entry name" value="SCP2 sterol-binding domain"/>
    <property type="match status" value="1"/>
</dbReference>
<dbReference type="GO" id="GO:0003677">
    <property type="term" value="F:DNA binding"/>
    <property type="evidence" value="ECO:0007669"/>
    <property type="project" value="UniProtKB-KW"/>
</dbReference>
<dbReference type="STRING" id="530584.SAMN05421630_104250"/>
<dbReference type="Proteomes" id="UP000199494">
    <property type="component" value="Unassembled WGS sequence"/>
</dbReference>
<dbReference type="SUPFAM" id="SSF46785">
    <property type="entry name" value="Winged helix' DNA-binding domain"/>
    <property type="match status" value="1"/>
</dbReference>
<dbReference type="InterPro" id="IPR011991">
    <property type="entry name" value="ArsR-like_HTH"/>
</dbReference>
<dbReference type="KEGG" id="pmad:BAY61_28425"/>
<dbReference type="InterPro" id="IPR036527">
    <property type="entry name" value="SCP2_sterol-bd_dom_sf"/>
</dbReference>
<gene>
    <name evidence="1" type="ORF">SAMN05421630_104250</name>
</gene>
<proteinExistence type="predicted"/>
<keyword evidence="2" id="KW-1185">Reference proteome</keyword>
<dbReference type="Gene3D" id="1.10.10.10">
    <property type="entry name" value="Winged helix-like DNA-binding domain superfamily/Winged helix DNA-binding domain"/>
    <property type="match status" value="1"/>
</dbReference>
<protein>
    <submittedName>
        <fullName evidence="1">DNA-binding transcriptional regulator, HxlR family</fullName>
    </submittedName>
</protein>
<name>A0A222VWS8_9PSEU</name>